<organism evidence="1 2">
    <name type="scientific">Musa balbisiana</name>
    <name type="common">Banana</name>
    <dbReference type="NCBI Taxonomy" id="52838"/>
    <lineage>
        <taxon>Eukaryota</taxon>
        <taxon>Viridiplantae</taxon>
        <taxon>Streptophyta</taxon>
        <taxon>Embryophyta</taxon>
        <taxon>Tracheophyta</taxon>
        <taxon>Spermatophyta</taxon>
        <taxon>Magnoliopsida</taxon>
        <taxon>Liliopsida</taxon>
        <taxon>Zingiberales</taxon>
        <taxon>Musaceae</taxon>
        <taxon>Musa</taxon>
    </lineage>
</organism>
<proteinExistence type="predicted"/>
<accession>A0A4S8IXX1</accession>
<name>A0A4S8IXX1_MUSBA</name>
<gene>
    <name evidence="1" type="ORF">C4D60_Mb10t18010</name>
</gene>
<reference evidence="1 2" key="1">
    <citation type="journal article" date="2019" name="Nat. Plants">
        <title>Genome sequencing of Musa balbisiana reveals subgenome evolution and function divergence in polyploid bananas.</title>
        <authorList>
            <person name="Yao X."/>
        </authorList>
    </citation>
    <scope>NUCLEOTIDE SEQUENCE [LARGE SCALE GENOMIC DNA]</scope>
    <source>
        <strain evidence="2">cv. DH-PKW</strain>
        <tissue evidence="1">Leaves</tissue>
    </source>
</reference>
<evidence type="ECO:0000313" key="2">
    <source>
        <dbReference type="Proteomes" id="UP000317650"/>
    </source>
</evidence>
<comment type="caution">
    <text evidence="1">The sequence shown here is derived from an EMBL/GenBank/DDBJ whole genome shotgun (WGS) entry which is preliminary data.</text>
</comment>
<dbReference type="Proteomes" id="UP000317650">
    <property type="component" value="Chromosome 10"/>
</dbReference>
<sequence length="64" mass="6996">MEPSLRAHRSSESPFLIWGSRGKGPRVWGGSSFLHSLPSPVRFCLLILGGFASRGLLQSSLIEE</sequence>
<dbReference type="AlphaFoldDB" id="A0A4S8IXX1"/>
<keyword evidence="2" id="KW-1185">Reference proteome</keyword>
<dbReference type="EMBL" id="PYDT01000008">
    <property type="protein sequence ID" value="THU53777.1"/>
    <property type="molecule type" value="Genomic_DNA"/>
</dbReference>
<evidence type="ECO:0000313" key="1">
    <source>
        <dbReference type="EMBL" id="THU53777.1"/>
    </source>
</evidence>
<protein>
    <submittedName>
        <fullName evidence="1">Uncharacterized protein</fullName>
    </submittedName>
</protein>